<evidence type="ECO:0000256" key="4">
    <source>
        <dbReference type="ARBA" id="ARBA00022840"/>
    </source>
</evidence>
<organism evidence="7 8">
    <name type="scientific">Nocardia cyriacigeorgica (strain GUH-2)</name>
    <dbReference type="NCBI Taxonomy" id="1127134"/>
    <lineage>
        <taxon>Bacteria</taxon>
        <taxon>Bacillati</taxon>
        <taxon>Actinomycetota</taxon>
        <taxon>Actinomycetes</taxon>
        <taxon>Mycobacteriales</taxon>
        <taxon>Nocardiaceae</taxon>
        <taxon>Nocardia</taxon>
    </lineage>
</organism>
<comment type="similarity">
    <text evidence="1">Belongs to the ABC transporter superfamily.</text>
</comment>
<name>H6QZP5_NOCCG</name>
<evidence type="ECO:0000256" key="2">
    <source>
        <dbReference type="ARBA" id="ARBA00022448"/>
    </source>
</evidence>
<gene>
    <name evidence="7" type="ordered locus">NOCYR_4652</name>
</gene>
<dbReference type="InterPro" id="IPR027417">
    <property type="entry name" value="P-loop_NTPase"/>
</dbReference>
<dbReference type="AlphaFoldDB" id="H6QZP5"/>
<dbReference type="SUPFAM" id="SSF52540">
    <property type="entry name" value="P-loop containing nucleoside triphosphate hydrolases"/>
    <property type="match status" value="2"/>
</dbReference>
<proteinExistence type="inferred from homology"/>
<keyword evidence="2" id="KW-0813">Transport</keyword>
<dbReference type="InterPro" id="IPR003439">
    <property type="entry name" value="ABC_transporter-like_ATP-bd"/>
</dbReference>
<accession>H6QZP5</accession>
<evidence type="ECO:0000313" key="8">
    <source>
        <dbReference type="Proteomes" id="UP000008190"/>
    </source>
</evidence>
<evidence type="ECO:0000313" key="7">
    <source>
        <dbReference type="EMBL" id="CCF65407.1"/>
    </source>
</evidence>
<feature type="domain" description="ABC transporter" evidence="6">
    <location>
        <begin position="348"/>
        <end position="614"/>
    </location>
</feature>
<evidence type="ECO:0000259" key="6">
    <source>
        <dbReference type="PROSITE" id="PS50893"/>
    </source>
</evidence>
<dbReference type="GO" id="GO:0016887">
    <property type="term" value="F:ATP hydrolysis activity"/>
    <property type="evidence" value="ECO:0007669"/>
    <property type="project" value="InterPro"/>
</dbReference>
<reference evidence="7 8" key="1">
    <citation type="journal article" date="2012" name="J. Bacteriol.">
        <title>Genome sequence of the human- and animal-pathogenic strain Nocardia cyriacigeorgica GUH-2.</title>
        <authorList>
            <person name="Zoropogui A."/>
            <person name="Pujic P."/>
            <person name="Normand P."/>
            <person name="Barbe V."/>
            <person name="Beaman B."/>
            <person name="Beaman L."/>
            <person name="Boiron P."/>
            <person name="Colinon C."/>
            <person name="Deredjian A."/>
            <person name="Graindorge A."/>
            <person name="Mangenot S."/>
            <person name="Nazaret S."/>
            <person name="Neto M."/>
            <person name="Petit S."/>
            <person name="Roche D."/>
            <person name="Vallenet D."/>
            <person name="Rodriguez-Nava V."/>
            <person name="Richard Y."/>
            <person name="Cournoyer B."/>
            <person name="Blaha D."/>
        </authorList>
    </citation>
    <scope>NUCLEOTIDE SEQUENCE [LARGE SCALE GENOMIC DNA]</scope>
    <source>
        <strain evidence="7 8">GUH-2</strain>
    </source>
</reference>
<feature type="compositionally biased region" description="Basic residues" evidence="5">
    <location>
        <begin position="451"/>
        <end position="466"/>
    </location>
</feature>
<dbReference type="CDD" id="cd03257">
    <property type="entry name" value="ABC_NikE_OppD_transporters"/>
    <property type="match status" value="1"/>
</dbReference>
<dbReference type="Gene3D" id="3.40.50.300">
    <property type="entry name" value="P-loop containing nucleotide triphosphate hydrolases"/>
    <property type="match status" value="2"/>
</dbReference>
<dbReference type="KEGG" id="ncy:NOCYR_4652"/>
<feature type="region of interest" description="Disordered" evidence="5">
    <location>
        <begin position="1"/>
        <end position="43"/>
    </location>
</feature>
<dbReference type="eggNOG" id="COG4172">
    <property type="taxonomic scope" value="Bacteria"/>
</dbReference>
<dbReference type="PROSITE" id="PS00211">
    <property type="entry name" value="ABC_TRANSPORTER_1"/>
    <property type="match status" value="2"/>
</dbReference>
<dbReference type="STRING" id="1127134.NOCYR_4652"/>
<feature type="compositionally biased region" description="Low complexity" evidence="5">
    <location>
        <begin position="28"/>
        <end position="41"/>
    </location>
</feature>
<dbReference type="GO" id="GO:0005524">
    <property type="term" value="F:ATP binding"/>
    <property type="evidence" value="ECO:0007669"/>
    <property type="project" value="UniProtKB-KW"/>
</dbReference>
<dbReference type="Pfam" id="PF00005">
    <property type="entry name" value="ABC_tran"/>
    <property type="match status" value="2"/>
</dbReference>
<dbReference type="EMBL" id="FO082843">
    <property type="protein sequence ID" value="CCF65407.1"/>
    <property type="molecule type" value="Genomic_DNA"/>
</dbReference>
<feature type="domain" description="ABC transporter" evidence="6">
    <location>
        <begin position="116"/>
        <end position="353"/>
    </location>
</feature>
<dbReference type="PANTHER" id="PTHR43776">
    <property type="entry name" value="TRANSPORT ATP-BINDING PROTEIN"/>
    <property type="match status" value="1"/>
</dbReference>
<dbReference type="GO" id="GO:0055085">
    <property type="term" value="P:transmembrane transport"/>
    <property type="evidence" value="ECO:0007669"/>
    <property type="project" value="UniProtKB-ARBA"/>
</dbReference>
<dbReference type="PANTHER" id="PTHR43776:SF7">
    <property type="entry name" value="D,D-DIPEPTIDE TRANSPORT ATP-BINDING PROTEIN DDPF-RELATED"/>
    <property type="match status" value="1"/>
</dbReference>
<keyword evidence="8" id="KW-1185">Reference proteome</keyword>
<dbReference type="Proteomes" id="UP000008190">
    <property type="component" value="Chromosome"/>
</dbReference>
<dbReference type="InterPro" id="IPR017871">
    <property type="entry name" value="ABC_transporter-like_CS"/>
</dbReference>
<feature type="region of interest" description="Disordered" evidence="5">
    <location>
        <begin position="445"/>
        <end position="467"/>
    </location>
</feature>
<keyword evidence="4 7" id="KW-0067">ATP-binding</keyword>
<dbReference type="SMART" id="SM00382">
    <property type="entry name" value="AAA"/>
    <property type="match status" value="2"/>
</dbReference>
<dbReference type="InterPro" id="IPR003593">
    <property type="entry name" value="AAA+_ATPase"/>
</dbReference>
<dbReference type="HOGENOM" id="CLU_000604_86_2_11"/>
<evidence type="ECO:0000256" key="5">
    <source>
        <dbReference type="SAM" id="MobiDB-lite"/>
    </source>
</evidence>
<evidence type="ECO:0000256" key="1">
    <source>
        <dbReference type="ARBA" id="ARBA00005417"/>
    </source>
</evidence>
<protein>
    <submittedName>
        <fullName evidence="7">Putative peptide ABC transporter ATP-binding protein</fullName>
    </submittedName>
</protein>
<dbReference type="PROSITE" id="PS50893">
    <property type="entry name" value="ABC_TRANSPORTER_2"/>
    <property type="match status" value="2"/>
</dbReference>
<feature type="region of interest" description="Disordered" evidence="5">
    <location>
        <begin position="74"/>
        <end position="108"/>
    </location>
</feature>
<dbReference type="InterPro" id="IPR050319">
    <property type="entry name" value="ABC_transp_ATP-bind"/>
</dbReference>
<sequence>MGRAGAAGLRDGSGLAALGDDSVGGTGTAALPGGATGRPGRIGLRDSAVAGAAELRDDPDAGAMAAGSGGDAIAGAQVAGSDGDPVAEGREAGSGRDPSAGAEAAGEMRGRSGEAVVVSGVVVVGSTGQKLLGPVSFHAERGAVIALTGPSGCGKTTLLRLLLGQLPEADARVEGAVTVAGEQVLALREARLRVFRRDRIAYVGQDPGSALNPLMRVRTLLAEVARDRSAAALTKALEQVGLSAEHLDRRPDELSGGQQRRVALARALVRGTEVLALDEPFAGLHAALRAEIAGVIAGIAASGVTVVLTGHDTDTVHSIADQVVELGSVSARQVRDAAAVSGDEPIVLRAQSVCASIKGKPVLTGIDFTLGRGSALAVVGASGAGKTTLARVLAGLHQEASGALDLDGTPLPIAESRGNRHVRNGIQLVTQNPKSALNPRRTVGQTLARPLSRHSHRRASAPRRRGSFSTAPIKRVRDNLFARPSKDELREQITALLESVDLDPGLANRYPHELSGGQRQRVALARALAADPAVLLCDEITAALDHETADAIMTLLDRIRTDRGTALLFITHDMTVVAAHCPHTLVLDHGHPVESGPTATILAAPGHTATRELLH</sequence>
<evidence type="ECO:0000256" key="3">
    <source>
        <dbReference type="ARBA" id="ARBA00022741"/>
    </source>
</evidence>
<keyword evidence="3" id="KW-0547">Nucleotide-binding</keyword>